<sequence>MADKGRWSIVNPAGEEVTFESRDDLKRAVLDDEIEPHAESIPPDPPAEAAPADAAPAETAPADAAPPEAAPPEAAPAEAARPDERPAVTQSNRPTPFMGEAEVLDAEARASVSNGRAAMLPSESEIAEDAEPPSSAGEMMDEPTLQYSKPLSVPPMPSRKSPPEDESSPLSLSEVGGVEAPPSVETFEQAERSDDDTNDAQSAHVEKIVISPDDSVSLTLPLVGPGSVKAVTEGKDDEDDEEDDDEKTAEMEVEASELEGDDGPQTLKRPSATVIVREPTPTPPPLPVNVAAGDRRSSKPALPPLPASTRASAAPPLQRLSPPPRISLKPETIPPVRGSITRPSLPPPDIIPDGPPAAAAPVPAPATAAVAAKKASIRKPSWIVPIALVGVGIAFWLGTKSNHVPAPESATKDPKPAETQATPTAEATPVAVSSSTMATPAPSAAPEEPPHAIEPSVPSEPATASAAPVASTPPASVAPSAVPPAAQPATPEKPATPRPSASTPSGPPGSVIAANDPLGPMLRRAAQVQRNGDYGTARQIYQQLLQKEPKNPEVLAGLGDTSRALGDKASARSYYARALDASSSFLPALLGLADTEWDLGDRAAAQKHYAAIVEHHTNAPERARQRAKASVTP</sequence>
<dbReference type="EMBL" id="CP089983">
    <property type="protein sequence ID" value="WXB03716.1"/>
    <property type="molecule type" value="Genomic_DNA"/>
</dbReference>
<feature type="compositionally biased region" description="Acidic residues" evidence="1">
    <location>
        <begin position="235"/>
        <end position="262"/>
    </location>
</feature>
<dbReference type="Gene3D" id="1.25.40.10">
    <property type="entry name" value="Tetratricopeptide repeat domain"/>
    <property type="match status" value="1"/>
</dbReference>
<dbReference type="Pfam" id="PF14559">
    <property type="entry name" value="TPR_19"/>
    <property type="match status" value="1"/>
</dbReference>
<evidence type="ECO:0000256" key="1">
    <source>
        <dbReference type="SAM" id="MobiDB-lite"/>
    </source>
</evidence>
<evidence type="ECO:0000313" key="3">
    <source>
        <dbReference type="Proteomes" id="UP001374803"/>
    </source>
</evidence>
<dbReference type="RefSeq" id="WP_394833349.1">
    <property type="nucleotide sequence ID" value="NZ_CP089929.1"/>
</dbReference>
<dbReference type="SUPFAM" id="SSF48452">
    <property type="entry name" value="TPR-like"/>
    <property type="match status" value="1"/>
</dbReference>
<feature type="compositionally biased region" description="Low complexity" evidence="1">
    <location>
        <begin position="487"/>
        <end position="510"/>
    </location>
</feature>
<feature type="compositionally biased region" description="Pro residues" evidence="1">
    <location>
        <begin position="344"/>
        <end position="355"/>
    </location>
</feature>
<organism evidence="2 3">
    <name type="scientific">Pendulispora rubella</name>
    <dbReference type="NCBI Taxonomy" id="2741070"/>
    <lineage>
        <taxon>Bacteria</taxon>
        <taxon>Pseudomonadati</taxon>
        <taxon>Myxococcota</taxon>
        <taxon>Myxococcia</taxon>
        <taxon>Myxococcales</taxon>
        <taxon>Sorangiineae</taxon>
        <taxon>Pendulisporaceae</taxon>
        <taxon>Pendulispora</taxon>
    </lineage>
</organism>
<gene>
    <name evidence="2" type="ORF">LVJ94_43275</name>
</gene>
<dbReference type="InterPro" id="IPR011990">
    <property type="entry name" value="TPR-like_helical_dom_sf"/>
</dbReference>
<feature type="compositionally biased region" description="Low complexity" evidence="1">
    <location>
        <begin position="453"/>
        <end position="480"/>
    </location>
</feature>
<feature type="region of interest" description="Disordered" evidence="1">
    <location>
        <begin position="1"/>
        <end position="364"/>
    </location>
</feature>
<feature type="region of interest" description="Disordered" evidence="1">
    <location>
        <begin position="404"/>
        <end position="520"/>
    </location>
</feature>
<feature type="compositionally biased region" description="Basic and acidic residues" evidence="1">
    <location>
        <begin position="19"/>
        <end position="38"/>
    </location>
</feature>
<proteinExistence type="predicted"/>
<keyword evidence="3" id="KW-1185">Reference proteome</keyword>
<evidence type="ECO:0000313" key="2">
    <source>
        <dbReference type="EMBL" id="WXB03716.1"/>
    </source>
</evidence>
<name>A0ABZ2L3B1_9BACT</name>
<protein>
    <submittedName>
        <fullName evidence="2">Tetratricopeptide repeat protein</fullName>
    </submittedName>
</protein>
<reference evidence="2" key="1">
    <citation type="submission" date="2021-12" db="EMBL/GenBank/DDBJ databases">
        <title>Discovery of the Pendulisporaceae a myxobacterial family with distinct sporulation behavior and unique specialized metabolism.</title>
        <authorList>
            <person name="Garcia R."/>
            <person name="Popoff A."/>
            <person name="Bader C.D."/>
            <person name="Loehr J."/>
            <person name="Walesch S."/>
            <person name="Walt C."/>
            <person name="Boldt J."/>
            <person name="Bunk B."/>
            <person name="Haeckl F.J.F.P.J."/>
            <person name="Gunesch A.P."/>
            <person name="Birkelbach J."/>
            <person name="Nuebel U."/>
            <person name="Pietschmann T."/>
            <person name="Bach T."/>
            <person name="Mueller R."/>
        </authorList>
    </citation>
    <scope>NUCLEOTIDE SEQUENCE</scope>
    <source>
        <strain evidence="2">MSr11367</strain>
    </source>
</reference>
<dbReference type="Proteomes" id="UP001374803">
    <property type="component" value="Chromosome"/>
</dbReference>
<feature type="compositionally biased region" description="Low complexity" evidence="1">
    <location>
        <begin position="417"/>
        <end position="446"/>
    </location>
</feature>
<accession>A0ABZ2L3B1</accession>
<feature type="compositionally biased region" description="Low complexity" evidence="1">
    <location>
        <begin position="49"/>
        <end position="67"/>
    </location>
</feature>